<sequence>MARASTRRCSCHDMGHRGGAGLAFARACAAAALLAFGGATPAQPVKDRPAPDVRLQPMEVRLNGRSLGTWPLLSRNGALHVRVADLPAWGVRPRQNALLREESGQLWYPLAAIEGAELRLLSSENRVDLLVPPPSLLPAGTPPLPGDLAPMPATARNEAGTRLLPLEVIVNGSRSGNWLLLERDGALHAPEEAFTEWRLARPAQAPVEFRGQRWHPLSSVAGFEPVLDPVSQVLQLQFSPAAFAATRLSPEAAPRPPVTPAIPAAFLNYDVDFTAQSQRGAAATRDFGALLEAGLSGSAGVLTSSFLVTGHPGAAADGAGRWRRLETAFTRDLPDSGTTVRLGDSATRAGVAGRAVYFGGIQAGRNSALAPGVVTQPLAALSGVSVAPSTVELYVNDTLRQTAKVPAGPFTIENPGALTGSGQARVVVRDLLGRETVVVQDFFTHDSLLGAGLSDWSVEAGAVRRNLAQRDADYGQAFASGLYRRGISDSRTAEAKAELGSRTQALTLALSTALSAQSLAQVAVSRSHDRGAGGGWLAMAGIENRHLRHGFSVRLDGATPGYRQLGFSDSLAFPRLAAVVAYDYTHPVLGTLGFTAAKVVNGAAGALHSISISDTVRVGSDAALVLSLNRVGGSTSAISASLSLVVPLGRWTSSTSASRRDGRTEGYTAASLPLAQETGLGSRVLAGSRAGRGYSEGGLYYQGGKGYASADLSVSGDAQALRLGGSGGVAFADGHAFLARRIEDSFAVVSVPGYADVGIGFQGGTLTRTDAQGTAILPRLRPYESNSIRIDARELPINAELDDLEQVAVPPARSAVKVVFPVRSGRGALIRLVLDDGGPAPAGAQVEVLGDRKEFFVARRGEAFVTGLQDHGRIRLLHRGQECTVDVDLPPPSADEIPRVGPLTCAGVRR</sequence>
<dbReference type="GO" id="GO:0009279">
    <property type="term" value="C:cell outer membrane"/>
    <property type="evidence" value="ECO:0007669"/>
    <property type="project" value="TreeGrafter"/>
</dbReference>
<dbReference type="Gene3D" id="2.60.40.3110">
    <property type="match status" value="1"/>
</dbReference>
<dbReference type="EMBL" id="SMLK01000002">
    <property type="protein sequence ID" value="TFZ03591.1"/>
    <property type="molecule type" value="Genomic_DNA"/>
</dbReference>
<dbReference type="InterPro" id="IPR042186">
    <property type="entry name" value="FimD_plug_dom"/>
</dbReference>
<dbReference type="PANTHER" id="PTHR30451">
    <property type="entry name" value="OUTER MEMBRANE USHER PROTEIN"/>
    <property type="match status" value="1"/>
</dbReference>
<dbReference type="AlphaFoldDB" id="A0A4Z0BXE5"/>
<dbReference type="Gene3D" id="2.60.40.2610">
    <property type="entry name" value="Outer membrane usher protein FimD, plug domain"/>
    <property type="match status" value="1"/>
</dbReference>
<evidence type="ECO:0000313" key="3">
    <source>
        <dbReference type="Proteomes" id="UP000297839"/>
    </source>
</evidence>
<reference evidence="2 3" key="1">
    <citation type="submission" date="2019-03" db="EMBL/GenBank/DDBJ databases">
        <title>Ramlibacter sp. 18x22-1, whole genome shotgun sequence.</title>
        <authorList>
            <person name="Zhang X."/>
            <person name="Feng G."/>
            <person name="Zhu H."/>
        </authorList>
    </citation>
    <scope>NUCLEOTIDE SEQUENCE [LARGE SCALE GENOMIC DNA]</scope>
    <source>
        <strain evidence="2 3">18x22-1</strain>
    </source>
</reference>
<organism evidence="2 3">
    <name type="scientific">Ramlibacter humi</name>
    <dbReference type="NCBI Taxonomy" id="2530451"/>
    <lineage>
        <taxon>Bacteria</taxon>
        <taxon>Pseudomonadati</taxon>
        <taxon>Pseudomonadota</taxon>
        <taxon>Betaproteobacteria</taxon>
        <taxon>Burkholderiales</taxon>
        <taxon>Comamonadaceae</taxon>
        <taxon>Ramlibacter</taxon>
    </lineage>
</organism>
<comment type="caution">
    <text evidence="2">The sequence shown here is derived from an EMBL/GenBank/DDBJ whole genome shotgun (WGS) entry which is preliminary data.</text>
</comment>
<keyword evidence="3" id="KW-1185">Reference proteome</keyword>
<evidence type="ECO:0000313" key="2">
    <source>
        <dbReference type="EMBL" id="TFZ03591.1"/>
    </source>
</evidence>
<dbReference type="Pfam" id="PF00577">
    <property type="entry name" value="Usher"/>
    <property type="match status" value="2"/>
</dbReference>
<dbReference type="InterPro" id="IPR043142">
    <property type="entry name" value="PapC-like_C_sf"/>
</dbReference>
<name>A0A4Z0BXE5_9BURK</name>
<accession>A0A4Z0BXE5</accession>
<gene>
    <name evidence="2" type="ORF">EZ216_07935</name>
</gene>
<dbReference type="Gene3D" id="2.60.40.2070">
    <property type="match status" value="1"/>
</dbReference>
<feature type="domain" description="PapC-like C-terminal" evidence="1">
    <location>
        <begin position="829"/>
        <end position="891"/>
    </location>
</feature>
<dbReference type="Proteomes" id="UP000297839">
    <property type="component" value="Unassembled WGS sequence"/>
</dbReference>
<dbReference type="Pfam" id="PF13953">
    <property type="entry name" value="PapC_C"/>
    <property type="match status" value="1"/>
</dbReference>
<dbReference type="GO" id="GO:0009297">
    <property type="term" value="P:pilus assembly"/>
    <property type="evidence" value="ECO:0007669"/>
    <property type="project" value="InterPro"/>
</dbReference>
<proteinExistence type="predicted"/>
<dbReference type="InterPro" id="IPR000015">
    <property type="entry name" value="Fimb_usher"/>
</dbReference>
<dbReference type="PANTHER" id="PTHR30451:SF5">
    <property type="entry name" value="SLR0019 PROTEIN"/>
    <property type="match status" value="1"/>
</dbReference>
<dbReference type="GO" id="GO:0015473">
    <property type="term" value="F:fimbrial usher porin activity"/>
    <property type="evidence" value="ECO:0007669"/>
    <property type="project" value="InterPro"/>
</dbReference>
<evidence type="ECO:0000259" key="1">
    <source>
        <dbReference type="Pfam" id="PF13953"/>
    </source>
</evidence>
<dbReference type="OrthoDB" id="8587at2"/>
<protein>
    <submittedName>
        <fullName evidence="2">Fimbrial biogenesis outer membrane usher protein</fullName>
    </submittedName>
</protein>
<dbReference type="InterPro" id="IPR025949">
    <property type="entry name" value="PapC-like_C"/>
</dbReference>